<dbReference type="Gene3D" id="2.60.40.4380">
    <property type="entry name" value="Translational regulator CsrA"/>
    <property type="match status" value="1"/>
</dbReference>
<keyword evidence="4" id="KW-0678">Repressor</keyword>
<dbReference type="GO" id="GO:0044781">
    <property type="term" value="P:bacterial-type flagellum organization"/>
    <property type="evidence" value="ECO:0007669"/>
    <property type="project" value="UniProtKB-KW"/>
</dbReference>
<dbReference type="GO" id="GO:0048027">
    <property type="term" value="F:mRNA 5'-UTR binding"/>
    <property type="evidence" value="ECO:0007669"/>
    <property type="project" value="UniProtKB-UniRule"/>
</dbReference>
<evidence type="ECO:0000313" key="6">
    <source>
        <dbReference type="Proteomes" id="UP000319004"/>
    </source>
</evidence>
<dbReference type="GO" id="GO:1902208">
    <property type="term" value="P:regulation of bacterial-type flagellum assembly"/>
    <property type="evidence" value="ECO:0007669"/>
    <property type="project" value="UniProtKB-UniRule"/>
</dbReference>
<protein>
    <recommendedName>
        <fullName evidence="4">Translational regulator CsrA</fullName>
    </recommendedName>
</protein>
<evidence type="ECO:0000256" key="2">
    <source>
        <dbReference type="ARBA" id="ARBA00022845"/>
    </source>
</evidence>
<dbReference type="GO" id="GO:0005829">
    <property type="term" value="C:cytosol"/>
    <property type="evidence" value="ECO:0007669"/>
    <property type="project" value="TreeGrafter"/>
</dbReference>
<organism evidence="5 6">
    <name type="scientific">Stieleria neptunia</name>
    <dbReference type="NCBI Taxonomy" id="2527979"/>
    <lineage>
        <taxon>Bacteria</taxon>
        <taxon>Pseudomonadati</taxon>
        <taxon>Planctomycetota</taxon>
        <taxon>Planctomycetia</taxon>
        <taxon>Pirellulales</taxon>
        <taxon>Pirellulaceae</taxon>
        <taxon>Stieleria</taxon>
    </lineage>
</organism>
<dbReference type="SUPFAM" id="SSF117130">
    <property type="entry name" value="CsrA-like"/>
    <property type="match status" value="1"/>
</dbReference>
<evidence type="ECO:0000313" key="5">
    <source>
        <dbReference type="EMBL" id="QDV47655.1"/>
    </source>
</evidence>
<dbReference type="InterPro" id="IPR003751">
    <property type="entry name" value="CsrA"/>
</dbReference>
<dbReference type="RefSeq" id="WP_145391743.1">
    <property type="nucleotide sequence ID" value="NZ_CP037423.1"/>
</dbReference>
<dbReference type="HAMAP" id="MF_00167">
    <property type="entry name" value="CsrA"/>
    <property type="match status" value="1"/>
</dbReference>
<dbReference type="Pfam" id="PF02599">
    <property type="entry name" value="CsrA"/>
    <property type="match status" value="1"/>
</dbReference>
<dbReference type="GO" id="GO:0006402">
    <property type="term" value="P:mRNA catabolic process"/>
    <property type="evidence" value="ECO:0007669"/>
    <property type="project" value="InterPro"/>
</dbReference>
<evidence type="ECO:0000256" key="1">
    <source>
        <dbReference type="ARBA" id="ARBA00022490"/>
    </source>
</evidence>
<dbReference type="GO" id="GO:0045947">
    <property type="term" value="P:negative regulation of translational initiation"/>
    <property type="evidence" value="ECO:0007669"/>
    <property type="project" value="UniProtKB-UniRule"/>
</dbReference>
<keyword evidence="4" id="KW-1005">Bacterial flagellum biogenesis</keyword>
<sequence length="76" mass="8266">MLVLSRKIGEEILLGDEIRIVVTRVSRSRVSLAIDAPTGVSVRRSELDRSTPNAFVGAVVPDRHLVMLDDNAPLTA</sequence>
<keyword evidence="3 4" id="KW-0694">RNA-binding</keyword>
<comment type="subcellular location">
    <subcellularLocation>
        <location evidence="4">Cytoplasm</location>
    </subcellularLocation>
</comment>
<comment type="subunit">
    <text evidence="4">Homodimer; the beta-strands of each monomer intercalate to form a hydrophobic core, while the alpha-helices form wings that extend away from the core.</text>
</comment>
<dbReference type="EMBL" id="CP037423">
    <property type="protein sequence ID" value="QDV47655.1"/>
    <property type="molecule type" value="Genomic_DNA"/>
</dbReference>
<evidence type="ECO:0000256" key="4">
    <source>
        <dbReference type="HAMAP-Rule" id="MF_00167"/>
    </source>
</evidence>
<evidence type="ECO:0000256" key="3">
    <source>
        <dbReference type="ARBA" id="ARBA00022884"/>
    </source>
</evidence>
<proteinExistence type="inferred from homology"/>
<dbReference type="Proteomes" id="UP000319004">
    <property type="component" value="Chromosome"/>
</dbReference>
<name>A0A518I3I2_9BACT</name>
<accession>A0A518I3I2</accession>
<keyword evidence="6" id="KW-1185">Reference proteome</keyword>
<dbReference type="InterPro" id="IPR036107">
    <property type="entry name" value="CsrA_sf"/>
</dbReference>
<keyword evidence="1 4" id="KW-0963">Cytoplasm</keyword>
<dbReference type="AlphaFoldDB" id="A0A518I3I2"/>
<dbReference type="GO" id="GO:0006109">
    <property type="term" value="P:regulation of carbohydrate metabolic process"/>
    <property type="evidence" value="ECO:0007669"/>
    <property type="project" value="InterPro"/>
</dbReference>
<dbReference type="KEGG" id="snep:Enr13x_75660"/>
<dbReference type="PANTHER" id="PTHR34984">
    <property type="entry name" value="CARBON STORAGE REGULATOR"/>
    <property type="match status" value="1"/>
</dbReference>
<dbReference type="PANTHER" id="PTHR34984:SF1">
    <property type="entry name" value="CARBON STORAGE REGULATOR"/>
    <property type="match status" value="1"/>
</dbReference>
<dbReference type="OrthoDB" id="289081at2"/>
<gene>
    <name evidence="4" type="primary">csrA</name>
    <name evidence="5" type="ORF">Enr13x_75660</name>
</gene>
<reference evidence="5 6" key="1">
    <citation type="submission" date="2019-03" db="EMBL/GenBank/DDBJ databases">
        <title>Deep-cultivation of Planctomycetes and their phenomic and genomic characterization uncovers novel biology.</title>
        <authorList>
            <person name="Wiegand S."/>
            <person name="Jogler M."/>
            <person name="Boedeker C."/>
            <person name="Pinto D."/>
            <person name="Vollmers J."/>
            <person name="Rivas-Marin E."/>
            <person name="Kohn T."/>
            <person name="Peeters S.H."/>
            <person name="Heuer A."/>
            <person name="Rast P."/>
            <person name="Oberbeckmann S."/>
            <person name="Bunk B."/>
            <person name="Jeske O."/>
            <person name="Meyerdierks A."/>
            <person name="Storesund J.E."/>
            <person name="Kallscheuer N."/>
            <person name="Luecker S."/>
            <person name="Lage O.M."/>
            <person name="Pohl T."/>
            <person name="Merkel B.J."/>
            <person name="Hornburger P."/>
            <person name="Mueller R.-W."/>
            <person name="Bruemmer F."/>
            <person name="Labrenz M."/>
            <person name="Spormann A.M."/>
            <person name="Op den Camp H."/>
            <person name="Overmann J."/>
            <person name="Amann R."/>
            <person name="Jetten M.S.M."/>
            <person name="Mascher T."/>
            <person name="Medema M.H."/>
            <person name="Devos D.P."/>
            <person name="Kaster A.-K."/>
            <person name="Ovreas L."/>
            <person name="Rohde M."/>
            <person name="Galperin M.Y."/>
            <person name="Jogler C."/>
        </authorList>
    </citation>
    <scope>NUCLEOTIDE SEQUENCE [LARGE SCALE GENOMIC DNA]</scope>
    <source>
        <strain evidence="5 6">Enr13</strain>
    </source>
</reference>
<comment type="similarity">
    <text evidence="4">Belongs to the CsrA/RsmA family.</text>
</comment>
<keyword evidence="2 4" id="KW-0810">Translation regulation</keyword>
<comment type="function">
    <text evidence="4">A translational regulator that binds mRNA to regulate translation initiation and/or mRNA stability. Usually binds in the 5'-UTR at or near the Shine-Dalgarno sequence preventing ribosome-binding, thus repressing translation. Its main target seems to be the major flagellin gene, while its function is anatagonized by FliW.</text>
</comment>